<keyword evidence="1" id="KW-0472">Membrane</keyword>
<proteinExistence type="predicted"/>
<comment type="caution">
    <text evidence="2">The sequence shown here is derived from an EMBL/GenBank/DDBJ whole genome shotgun (WGS) entry which is preliminary data.</text>
</comment>
<dbReference type="AlphaFoldDB" id="A0A0F9CHX5"/>
<name>A0A0F9CHX5_9ZZZZ</name>
<keyword evidence="1" id="KW-1133">Transmembrane helix</keyword>
<evidence type="ECO:0000256" key="1">
    <source>
        <dbReference type="SAM" id="Phobius"/>
    </source>
</evidence>
<reference evidence="2" key="1">
    <citation type="journal article" date="2015" name="Nature">
        <title>Complex archaea that bridge the gap between prokaryotes and eukaryotes.</title>
        <authorList>
            <person name="Spang A."/>
            <person name="Saw J.H."/>
            <person name="Jorgensen S.L."/>
            <person name="Zaremba-Niedzwiedzka K."/>
            <person name="Martijn J."/>
            <person name="Lind A.E."/>
            <person name="van Eijk R."/>
            <person name="Schleper C."/>
            <person name="Guy L."/>
            <person name="Ettema T.J."/>
        </authorList>
    </citation>
    <scope>NUCLEOTIDE SEQUENCE</scope>
</reference>
<gene>
    <name evidence="2" type="ORF">LCGC14_2607660</name>
</gene>
<organism evidence="2">
    <name type="scientific">marine sediment metagenome</name>
    <dbReference type="NCBI Taxonomy" id="412755"/>
    <lineage>
        <taxon>unclassified sequences</taxon>
        <taxon>metagenomes</taxon>
        <taxon>ecological metagenomes</taxon>
    </lineage>
</organism>
<accession>A0A0F9CHX5</accession>
<dbReference type="EMBL" id="LAZR01044186">
    <property type="protein sequence ID" value="KKL05276.1"/>
    <property type="molecule type" value="Genomic_DNA"/>
</dbReference>
<evidence type="ECO:0000313" key="2">
    <source>
        <dbReference type="EMBL" id="KKL05276.1"/>
    </source>
</evidence>
<sequence>MATQKELIQEVHQAVLGVEGTDDKGLVGDLKELKTDVKAQNGRVGRNTLKIAGIIAFLAGLGVLGGLEISDVIHLLGS</sequence>
<feature type="transmembrane region" description="Helical" evidence="1">
    <location>
        <begin position="48"/>
        <end position="67"/>
    </location>
</feature>
<protein>
    <submittedName>
        <fullName evidence="2">Uncharacterized protein</fullName>
    </submittedName>
</protein>
<keyword evidence="1" id="KW-0812">Transmembrane</keyword>